<accession>A0ABT5WYD2</accession>
<feature type="binding site" evidence="6">
    <location>
        <begin position="147"/>
        <end position="150"/>
    </location>
    <ligand>
        <name>FMN</name>
        <dbReference type="ChEBI" id="CHEBI:58210"/>
    </ligand>
</feature>
<proteinExistence type="inferred from homology"/>
<comment type="similarity">
    <text evidence="6">Belongs to the azoreductase type 1 family.</text>
</comment>
<dbReference type="HAMAP" id="MF_01216">
    <property type="entry name" value="Azoreductase_type1"/>
    <property type="match status" value="1"/>
</dbReference>
<comment type="catalytic activity">
    <reaction evidence="6">
        <text>2 a quinone + NADH + H(+) = 2 a 1,4-benzosemiquinone + NAD(+)</text>
        <dbReference type="Rhea" id="RHEA:65952"/>
        <dbReference type="ChEBI" id="CHEBI:15378"/>
        <dbReference type="ChEBI" id="CHEBI:57540"/>
        <dbReference type="ChEBI" id="CHEBI:57945"/>
        <dbReference type="ChEBI" id="CHEBI:132124"/>
        <dbReference type="ChEBI" id="CHEBI:134225"/>
    </reaction>
</comment>
<keyword evidence="9" id="KW-1185">Reference proteome</keyword>
<gene>
    <name evidence="6" type="primary">azoR</name>
    <name evidence="8" type="ORF">OL233_00165</name>
</gene>
<dbReference type="SUPFAM" id="SSF52218">
    <property type="entry name" value="Flavoproteins"/>
    <property type="match status" value="1"/>
</dbReference>
<evidence type="ECO:0000256" key="1">
    <source>
        <dbReference type="ARBA" id="ARBA00022630"/>
    </source>
</evidence>
<evidence type="ECO:0000256" key="5">
    <source>
        <dbReference type="ARBA" id="ARBA00048542"/>
    </source>
</evidence>
<dbReference type="Proteomes" id="UP001147148">
    <property type="component" value="Unassembled WGS sequence"/>
</dbReference>
<dbReference type="EC" id="1.7.1.17" evidence="6"/>
<dbReference type="EMBL" id="JAPDSH010000001">
    <property type="protein sequence ID" value="MDF0478686.1"/>
    <property type="molecule type" value="Genomic_DNA"/>
</dbReference>
<comment type="function">
    <text evidence="6">Quinone reductase that provides resistance to thiol-specific stress caused by electrophilic quinones.</text>
</comment>
<keyword evidence="1 6" id="KW-0285">Flavoprotein</keyword>
<keyword evidence="3 6" id="KW-0560">Oxidoreductase</keyword>
<protein>
    <recommendedName>
        <fullName evidence="6">FMN dependent NADH:quinone oxidoreductase</fullName>
        <ecNumber evidence="6">1.6.5.-</ecNumber>
    </recommendedName>
    <alternativeName>
        <fullName evidence="6">Azo-dye reductase</fullName>
    </alternativeName>
    <alternativeName>
        <fullName evidence="6">FMN-dependent NADH-azo compound oxidoreductase</fullName>
    </alternativeName>
    <alternativeName>
        <fullName evidence="6">FMN-dependent NADH-azoreductase</fullName>
        <ecNumber evidence="6">1.7.1.17</ecNumber>
    </alternativeName>
</protein>
<comment type="subunit">
    <text evidence="6">Homodimer.</text>
</comment>
<dbReference type="RefSeq" id="WP_275470364.1">
    <property type="nucleotide sequence ID" value="NZ_JAPDSH010000001.1"/>
</dbReference>
<evidence type="ECO:0000313" key="8">
    <source>
        <dbReference type="EMBL" id="MDF0478686.1"/>
    </source>
</evidence>
<feature type="domain" description="Flavodoxin-like fold" evidence="7">
    <location>
        <begin position="2"/>
        <end position="200"/>
    </location>
</feature>
<comment type="caution">
    <text evidence="8">The sequence shown here is derived from an EMBL/GenBank/DDBJ whole genome shotgun (WGS) entry which is preliminary data.</text>
</comment>
<evidence type="ECO:0000259" key="7">
    <source>
        <dbReference type="Pfam" id="PF02525"/>
    </source>
</evidence>
<comment type="cofactor">
    <cofactor evidence="6">
        <name>FMN</name>
        <dbReference type="ChEBI" id="CHEBI:58210"/>
    </cofactor>
    <text evidence="6">Binds 1 FMN per subunit.</text>
</comment>
<dbReference type="PANTHER" id="PTHR43741:SF7">
    <property type="entry name" value="FMN-DEPENDENT NADH:QUINONE OXIDOREDUCTASE"/>
    <property type="match status" value="1"/>
</dbReference>
<dbReference type="InterPro" id="IPR050104">
    <property type="entry name" value="FMN-dep_NADH:Q_OxRdtase_AzoR1"/>
</dbReference>
<evidence type="ECO:0000256" key="4">
    <source>
        <dbReference type="ARBA" id="ARBA00023027"/>
    </source>
</evidence>
<organism evidence="8 9">
    <name type="scientific">Vagococcus proximus</name>
    <dbReference type="NCBI Taxonomy" id="2991417"/>
    <lineage>
        <taxon>Bacteria</taxon>
        <taxon>Bacillati</taxon>
        <taxon>Bacillota</taxon>
        <taxon>Bacilli</taxon>
        <taxon>Lactobacillales</taxon>
        <taxon>Enterococcaceae</taxon>
        <taxon>Vagococcus</taxon>
    </lineage>
</organism>
<keyword evidence="2 6" id="KW-0288">FMN</keyword>
<dbReference type="PANTHER" id="PTHR43741">
    <property type="entry name" value="FMN-DEPENDENT NADH-AZOREDUCTASE 1"/>
    <property type="match status" value="1"/>
</dbReference>
<dbReference type="InterPro" id="IPR029039">
    <property type="entry name" value="Flavoprotein-like_sf"/>
</dbReference>
<comment type="caution">
    <text evidence="6">Lacks conserved residue(s) required for the propagation of feature annotation.</text>
</comment>
<evidence type="ECO:0000256" key="2">
    <source>
        <dbReference type="ARBA" id="ARBA00022643"/>
    </source>
</evidence>
<evidence type="ECO:0000313" key="9">
    <source>
        <dbReference type="Proteomes" id="UP001147148"/>
    </source>
</evidence>
<dbReference type="InterPro" id="IPR003680">
    <property type="entry name" value="Flavodoxin_fold"/>
</dbReference>
<dbReference type="EC" id="1.6.5.-" evidence="6"/>
<reference evidence="8" key="1">
    <citation type="submission" date="2022-10" db="EMBL/GenBank/DDBJ databases">
        <title>Vagococcus sp. isolated from poultry meat.</title>
        <authorList>
            <person name="Johansson P."/>
            <person name="Bjorkroth J."/>
        </authorList>
    </citation>
    <scope>NUCLEOTIDE SEQUENCE</scope>
    <source>
        <strain evidence="8">PNs007</strain>
    </source>
</reference>
<dbReference type="InterPro" id="IPR023048">
    <property type="entry name" value="NADH:quinone_OxRdtase_FMN_depd"/>
</dbReference>
<evidence type="ECO:0000256" key="3">
    <source>
        <dbReference type="ARBA" id="ARBA00023002"/>
    </source>
</evidence>
<feature type="binding site" evidence="6">
    <location>
        <begin position="17"/>
        <end position="19"/>
    </location>
    <ligand>
        <name>FMN</name>
        <dbReference type="ChEBI" id="CHEBI:58210"/>
    </ligand>
</feature>
<name>A0ABT5WYD2_9ENTE</name>
<sequence length="207" mass="23175">MKKLLVIKAHPFTGEQSTSMKVLEKFMDVYQAENANTATVQLLDLYTEDIPEIDHTLLSAMTALKTGSDFSELTAEQQAKMNRFNELTDQFLDADQIVIANALWNLNIPTRLKAWVDTINVANKTFKYTATGPAPLTEGKKVLHIQSNGGMYDGKDFASMYLKGIMNFVGVTDYHQLFIEAIDHHPEQRDEILGKALDSATAIAKEF</sequence>
<dbReference type="Gene3D" id="3.40.50.360">
    <property type="match status" value="1"/>
</dbReference>
<dbReference type="Pfam" id="PF02525">
    <property type="entry name" value="Flavodoxin_2"/>
    <property type="match status" value="1"/>
</dbReference>
<keyword evidence="4 6" id="KW-0520">NAD</keyword>
<evidence type="ECO:0000256" key="6">
    <source>
        <dbReference type="HAMAP-Rule" id="MF_01216"/>
    </source>
</evidence>
<comment type="function">
    <text evidence="6">Also exhibits azoreductase activity. Catalyzes the reductive cleavage of the azo bond in aromatic azo compounds to the corresponding amines.</text>
</comment>
<comment type="catalytic activity">
    <reaction evidence="5">
        <text>N,N-dimethyl-1,4-phenylenediamine + anthranilate + 2 NAD(+) = 2-(4-dimethylaminophenyl)diazenylbenzoate + 2 NADH + 2 H(+)</text>
        <dbReference type="Rhea" id="RHEA:55872"/>
        <dbReference type="ChEBI" id="CHEBI:15378"/>
        <dbReference type="ChEBI" id="CHEBI:15783"/>
        <dbReference type="ChEBI" id="CHEBI:16567"/>
        <dbReference type="ChEBI" id="CHEBI:57540"/>
        <dbReference type="ChEBI" id="CHEBI:57945"/>
        <dbReference type="ChEBI" id="CHEBI:71579"/>
        <dbReference type="EC" id="1.7.1.17"/>
    </reaction>
    <physiologicalReaction direction="right-to-left" evidence="5">
        <dbReference type="Rhea" id="RHEA:55874"/>
    </physiologicalReaction>
</comment>